<keyword evidence="5 7" id="KW-1133">Transmembrane helix</keyword>
<dbReference type="PANTHER" id="PTHR23514:SF3">
    <property type="entry name" value="BYPASS OF STOP CODON PROTEIN 6"/>
    <property type="match status" value="1"/>
</dbReference>
<feature type="transmembrane region" description="Helical" evidence="7">
    <location>
        <begin position="245"/>
        <end position="265"/>
    </location>
</feature>
<keyword evidence="6 7" id="KW-0472">Membrane</keyword>
<sequence>MTAIAPVRLNRDRATWLIYLQLGVFATYLYGLSAVLPLLRLDQGVSQTVAGLHGTAMAVGGIITGLALPWLTRRIGRRAVVWTGLAGMNVGVLLVAASTALPATLLGYGIASGMASITLYTAMAALDDHHGPAGPAAISEANAVCVIVGIGVPFVVSAAAQSAFGWRAALLVPPLLTVLLALAMGRVWMPERDGDGEQDAVSRGGARFGWRFYLAGSVLFCCVAMEFCFNLWAAKLFSDQTGLSAAVAATALTAFTGGMAAGRLAGGWLALRVPPTALFVGALLLTGVGWAIFWLSSSPVFSYAGLALSGLGVALHFPLALSRVLAASGGRPDQASAIASIFSGLAVGIGPFLLGALADGFGTQQAFLMVPALIGLAVGGLLVTSSRRT</sequence>
<dbReference type="Pfam" id="PF07690">
    <property type="entry name" value="MFS_1"/>
    <property type="match status" value="1"/>
</dbReference>
<evidence type="ECO:0000313" key="9">
    <source>
        <dbReference type="EMBL" id="GAA2913682.1"/>
    </source>
</evidence>
<feature type="transmembrane region" description="Helical" evidence="7">
    <location>
        <begin position="337"/>
        <end position="358"/>
    </location>
</feature>
<reference evidence="10" key="1">
    <citation type="journal article" date="2019" name="Int. J. Syst. Evol. Microbiol.">
        <title>The Global Catalogue of Microorganisms (GCM) 10K type strain sequencing project: providing services to taxonomists for standard genome sequencing and annotation.</title>
        <authorList>
            <consortium name="The Broad Institute Genomics Platform"/>
            <consortium name="The Broad Institute Genome Sequencing Center for Infectious Disease"/>
            <person name="Wu L."/>
            <person name="Ma J."/>
        </authorList>
    </citation>
    <scope>NUCLEOTIDE SEQUENCE [LARGE SCALE GENOMIC DNA]</scope>
    <source>
        <strain evidence="10">JCM 6242</strain>
    </source>
</reference>
<dbReference type="InterPro" id="IPR011701">
    <property type="entry name" value="MFS"/>
</dbReference>
<evidence type="ECO:0000256" key="7">
    <source>
        <dbReference type="SAM" id="Phobius"/>
    </source>
</evidence>
<evidence type="ECO:0000256" key="2">
    <source>
        <dbReference type="ARBA" id="ARBA00008335"/>
    </source>
</evidence>
<proteinExistence type="inferred from homology"/>
<dbReference type="InterPro" id="IPR051788">
    <property type="entry name" value="MFS_Transporter"/>
</dbReference>
<comment type="similarity">
    <text evidence="2">Belongs to the major facilitator superfamily.</text>
</comment>
<keyword evidence="3" id="KW-0813">Transport</keyword>
<dbReference type="PROSITE" id="PS50850">
    <property type="entry name" value="MFS"/>
    <property type="match status" value="1"/>
</dbReference>
<organism evidence="9 10">
    <name type="scientific">Streptosporangium fragile</name>
    <dbReference type="NCBI Taxonomy" id="46186"/>
    <lineage>
        <taxon>Bacteria</taxon>
        <taxon>Bacillati</taxon>
        <taxon>Actinomycetota</taxon>
        <taxon>Actinomycetes</taxon>
        <taxon>Streptosporangiales</taxon>
        <taxon>Streptosporangiaceae</taxon>
        <taxon>Streptosporangium</taxon>
    </lineage>
</organism>
<evidence type="ECO:0000256" key="4">
    <source>
        <dbReference type="ARBA" id="ARBA00022692"/>
    </source>
</evidence>
<feature type="transmembrane region" description="Helical" evidence="7">
    <location>
        <begin position="301"/>
        <end position="325"/>
    </location>
</feature>
<dbReference type="EMBL" id="BAAAVI010000126">
    <property type="protein sequence ID" value="GAA2913682.1"/>
    <property type="molecule type" value="Genomic_DNA"/>
</dbReference>
<protein>
    <submittedName>
        <fullName evidence="9">MFS transporter</fullName>
    </submittedName>
</protein>
<feature type="transmembrane region" description="Helical" evidence="7">
    <location>
        <begin position="51"/>
        <end position="72"/>
    </location>
</feature>
<dbReference type="Proteomes" id="UP001500831">
    <property type="component" value="Unassembled WGS sequence"/>
</dbReference>
<feature type="transmembrane region" description="Helical" evidence="7">
    <location>
        <begin position="210"/>
        <end position="233"/>
    </location>
</feature>
<feature type="transmembrane region" description="Helical" evidence="7">
    <location>
        <begin position="138"/>
        <end position="160"/>
    </location>
</feature>
<dbReference type="PANTHER" id="PTHR23514">
    <property type="entry name" value="BYPASS OF STOP CODON PROTEIN 6"/>
    <property type="match status" value="1"/>
</dbReference>
<feature type="transmembrane region" description="Helical" evidence="7">
    <location>
        <begin position="364"/>
        <end position="383"/>
    </location>
</feature>
<evidence type="ECO:0000256" key="1">
    <source>
        <dbReference type="ARBA" id="ARBA00004651"/>
    </source>
</evidence>
<evidence type="ECO:0000259" key="8">
    <source>
        <dbReference type="PROSITE" id="PS50850"/>
    </source>
</evidence>
<feature type="domain" description="Major facilitator superfamily (MFS) profile" evidence="8">
    <location>
        <begin position="1"/>
        <end position="389"/>
    </location>
</feature>
<name>A0ABP6IY24_9ACTN</name>
<feature type="transmembrane region" description="Helical" evidence="7">
    <location>
        <begin position="16"/>
        <end position="39"/>
    </location>
</feature>
<evidence type="ECO:0000256" key="3">
    <source>
        <dbReference type="ARBA" id="ARBA00022448"/>
    </source>
</evidence>
<feature type="transmembrane region" description="Helical" evidence="7">
    <location>
        <begin position="277"/>
        <end position="295"/>
    </location>
</feature>
<dbReference type="InterPro" id="IPR020846">
    <property type="entry name" value="MFS_dom"/>
</dbReference>
<feature type="transmembrane region" description="Helical" evidence="7">
    <location>
        <begin position="79"/>
        <end position="99"/>
    </location>
</feature>
<keyword evidence="4 7" id="KW-0812">Transmembrane</keyword>
<dbReference type="SUPFAM" id="SSF103473">
    <property type="entry name" value="MFS general substrate transporter"/>
    <property type="match status" value="1"/>
</dbReference>
<gene>
    <name evidence="9" type="ORF">GCM10010517_80240</name>
</gene>
<feature type="transmembrane region" description="Helical" evidence="7">
    <location>
        <begin position="105"/>
        <end position="126"/>
    </location>
</feature>
<comment type="caution">
    <text evidence="9">The sequence shown here is derived from an EMBL/GenBank/DDBJ whole genome shotgun (WGS) entry which is preliminary data.</text>
</comment>
<evidence type="ECO:0000256" key="5">
    <source>
        <dbReference type="ARBA" id="ARBA00022989"/>
    </source>
</evidence>
<dbReference type="Gene3D" id="1.20.1250.20">
    <property type="entry name" value="MFS general substrate transporter like domains"/>
    <property type="match status" value="2"/>
</dbReference>
<dbReference type="InterPro" id="IPR036259">
    <property type="entry name" value="MFS_trans_sf"/>
</dbReference>
<evidence type="ECO:0000256" key="6">
    <source>
        <dbReference type="ARBA" id="ARBA00023136"/>
    </source>
</evidence>
<accession>A0ABP6IY24</accession>
<evidence type="ECO:0000313" key="10">
    <source>
        <dbReference type="Proteomes" id="UP001500831"/>
    </source>
</evidence>
<dbReference type="RefSeq" id="WP_344982184.1">
    <property type="nucleotide sequence ID" value="NZ_BAAAVI010000126.1"/>
</dbReference>
<comment type="subcellular location">
    <subcellularLocation>
        <location evidence="1">Cell membrane</location>
        <topology evidence="1">Multi-pass membrane protein</topology>
    </subcellularLocation>
</comment>
<keyword evidence="10" id="KW-1185">Reference proteome</keyword>
<feature type="transmembrane region" description="Helical" evidence="7">
    <location>
        <begin position="166"/>
        <end position="189"/>
    </location>
</feature>